<proteinExistence type="predicted"/>
<protein>
    <submittedName>
        <fullName evidence="1">Lycopene cyclase family protein</fullName>
    </submittedName>
</protein>
<reference evidence="2" key="1">
    <citation type="journal article" date="2019" name="Int. J. Syst. Evol. Microbiol.">
        <title>The Global Catalogue of Microorganisms (GCM) 10K type strain sequencing project: providing services to taxonomists for standard genome sequencing and annotation.</title>
        <authorList>
            <consortium name="The Broad Institute Genomics Platform"/>
            <consortium name="The Broad Institute Genome Sequencing Center for Infectious Disease"/>
            <person name="Wu L."/>
            <person name="Ma J."/>
        </authorList>
    </citation>
    <scope>NUCLEOTIDE SEQUENCE [LARGE SCALE GENOMIC DNA]</scope>
    <source>
        <strain evidence="2">CECT 8979</strain>
    </source>
</reference>
<dbReference type="EMBL" id="JBHSAT010000020">
    <property type="protein sequence ID" value="MFC3877803.1"/>
    <property type="molecule type" value="Genomic_DNA"/>
</dbReference>
<keyword evidence="2" id="KW-1185">Reference proteome</keyword>
<dbReference type="InterPro" id="IPR036188">
    <property type="entry name" value="FAD/NAD-bd_sf"/>
</dbReference>
<dbReference type="RefSeq" id="WP_386100917.1">
    <property type="nucleotide sequence ID" value="NZ_JBHSAT010000020.1"/>
</dbReference>
<dbReference type="SUPFAM" id="SSF51905">
    <property type="entry name" value="FAD/NAD(P)-binding domain"/>
    <property type="match status" value="1"/>
</dbReference>
<organism evidence="1 2">
    <name type="scientific">Winogradskyella maritima</name>
    <dbReference type="NCBI Taxonomy" id="1517766"/>
    <lineage>
        <taxon>Bacteria</taxon>
        <taxon>Pseudomonadati</taxon>
        <taxon>Bacteroidota</taxon>
        <taxon>Flavobacteriia</taxon>
        <taxon>Flavobacteriales</taxon>
        <taxon>Flavobacteriaceae</taxon>
        <taxon>Winogradskyella</taxon>
    </lineage>
</organism>
<dbReference type="Pfam" id="PF05834">
    <property type="entry name" value="Lycopene_cycl"/>
    <property type="match status" value="1"/>
</dbReference>
<comment type="caution">
    <text evidence="1">The sequence shown here is derived from an EMBL/GenBank/DDBJ whole genome shotgun (WGS) entry which is preliminary data.</text>
</comment>
<gene>
    <name evidence="1" type="ORF">ACFOSX_11260</name>
</gene>
<name>A0ABV8AIU5_9FLAO</name>
<evidence type="ECO:0000313" key="1">
    <source>
        <dbReference type="EMBL" id="MFC3877803.1"/>
    </source>
</evidence>
<sequence>MTLKIRQYDYIILGAGASGLMMAYRMAKDPFFDESSILIIDKEKDKGNDRTWSFWEEGQGEWDDCVIKAWSKIYFGSSYFSKTFKGDNYNYKTIRSSDFYSKIWDVLQTKTNIEFLQSEVVSIQDLEDKVEVQLSTSTVNAKRVLNSLMLSSNYKNQDKYPLLNQHFLGWFIKTKTPQFDDSVATFMDFDLPQNGNTRFMYVLPFAKDYALFEYTLFSEDILDISEYESSIKDYLKMKGIDDYDIIETEFGIIPMTSYKFNKENTENVIHIGTAGGWTKASTGFTFMKSWRQSSELTEFLKTRKSFKSFHKRSKFWFYDLIFLDVLYADNAFGSRLFSSLFQKTSLKSVFRFLDEQSHFSEDLKIIAAVPPNRFIRAFFKRLF</sequence>
<accession>A0ABV8AIU5</accession>
<dbReference type="Proteomes" id="UP001595812">
    <property type="component" value="Unassembled WGS sequence"/>
</dbReference>
<evidence type="ECO:0000313" key="2">
    <source>
        <dbReference type="Proteomes" id="UP001595812"/>
    </source>
</evidence>
<dbReference type="Gene3D" id="3.50.50.60">
    <property type="entry name" value="FAD/NAD(P)-binding domain"/>
    <property type="match status" value="1"/>
</dbReference>